<reference evidence="3" key="1">
    <citation type="journal article" date="2018" name="Antonie Van Leeuwenhoek">
        <title>Proteinivorax hydrogeniformans sp. nov., an anaerobic, haloalkaliphilic bacterium fermenting proteinaceous compounds with high hydrogen production.</title>
        <authorList>
            <person name="Boltyanskaya Y."/>
            <person name="Detkova E."/>
            <person name="Pimenov N."/>
            <person name="Kevbrin V."/>
        </authorList>
    </citation>
    <scope>NUCLEOTIDE SEQUENCE</scope>
    <source>
        <strain evidence="3">Z-710</strain>
    </source>
</reference>
<accession>A0AAU8HQ02</accession>
<dbReference type="AlphaFoldDB" id="A0AAU8HQ02"/>
<dbReference type="RefSeq" id="WP_353892301.1">
    <property type="nucleotide sequence ID" value="NZ_CP159485.1"/>
</dbReference>
<keyword evidence="1 3" id="KW-0378">Hydrolase</keyword>
<dbReference type="SUPFAM" id="SSF56317">
    <property type="entry name" value="Carbon-nitrogen hydrolase"/>
    <property type="match status" value="1"/>
</dbReference>
<dbReference type="CDD" id="cd07197">
    <property type="entry name" value="nitrilase"/>
    <property type="match status" value="1"/>
</dbReference>
<sequence length="272" mass="30729">MKIAAVHWNDEKYRQISDYKKLLSGIKKDILAAKKESCELVVFPGFLGSLYEELGGGQFEEYIDEICKLSLHFSIAICPGSFWERCEAKKYHASCIIDNGVKILNQRQIYLARWEKEKKLDRGVELKTCQIGGLTVGLMVSTDSFYPQVARGLAQRGCDLVISPIGYIGYYNEALQISGVYQKVQQNLFFAIESGYNGALEGISFWGDTGIYAPLPMTYKEQGFMGRAQEGSKLILADLNQEERMHAIKQFDVLAQLNPDCYCQMKMYGGEK</sequence>
<dbReference type="PANTHER" id="PTHR43674:SF2">
    <property type="entry name" value="BETA-UREIDOPROPIONASE"/>
    <property type="match status" value="1"/>
</dbReference>
<feature type="domain" description="CN hydrolase" evidence="2">
    <location>
        <begin position="1"/>
        <end position="241"/>
    </location>
</feature>
<evidence type="ECO:0000259" key="2">
    <source>
        <dbReference type="PROSITE" id="PS50263"/>
    </source>
</evidence>
<dbReference type="GO" id="GO:0016811">
    <property type="term" value="F:hydrolase activity, acting on carbon-nitrogen (but not peptide) bonds, in linear amides"/>
    <property type="evidence" value="ECO:0007669"/>
    <property type="project" value="UniProtKB-ARBA"/>
</dbReference>
<dbReference type="PROSITE" id="PS50263">
    <property type="entry name" value="CN_HYDROLASE"/>
    <property type="match status" value="1"/>
</dbReference>
<dbReference type="InterPro" id="IPR036526">
    <property type="entry name" value="C-N_Hydrolase_sf"/>
</dbReference>
<protein>
    <submittedName>
        <fullName evidence="3">Carbon-nitrogen hydrolase family protein</fullName>
    </submittedName>
</protein>
<dbReference type="Gene3D" id="3.60.110.10">
    <property type="entry name" value="Carbon-nitrogen hydrolase"/>
    <property type="match status" value="1"/>
</dbReference>
<evidence type="ECO:0000256" key="1">
    <source>
        <dbReference type="ARBA" id="ARBA00022801"/>
    </source>
</evidence>
<reference evidence="3" key="2">
    <citation type="submission" date="2024-06" db="EMBL/GenBank/DDBJ databases">
        <authorList>
            <person name="Petrova K.O."/>
            <person name="Toshchakov S.V."/>
            <person name="Boltjanskaja Y.V."/>
            <person name="Kevbrin V.V."/>
        </authorList>
    </citation>
    <scope>NUCLEOTIDE SEQUENCE</scope>
    <source>
        <strain evidence="3">Z-710</strain>
    </source>
</reference>
<organism evidence="3">
    <name type="scientific">Proteinivorax hydrogeniformans</name>
    <dbReference type="NCBI Taxonomy" id="1826727"/>
    <lineage>
        <taxon>Bacteria</taxon>
        <taxon>Bacillati</taxon>
        <taxon>Bacillota</taxon>
        <taxon>Clostridia</taxon>
        <taxon>Eubacteriales</taxon>
        <taxon>Proteinivoracaceae</taxon>
        <taxon>Proteinivorax</taxon>
    </lineage>
</organism>
<dbReference type="InterPro" id="IPR003010">
    <property type="entry name" value="C-N_Hydrolase"/>
</dbReference>
<dbReference type="EMBL" id="CP159485">
    <property type="protein sequence ID" value="XCI27724.1"/>
    <property type="molecule type" value="Genomic_DNA"/>
</dbReference>
<proteinExistence type="predicted"/>
<evidence type="ECO:0000313" key="3">
    <source>
        <dbReference type="EMBL" id="XCI27724.1"/>
    </source>
</evidence>
<dbReference type="PANTHER" id="PTHR43674">
    <property type="entry name" value="NITRILASE C965.09-RELATED"/>
    <property type="match status" value="1"/>
</dbReference>
<dbReference type="Pfam" id="PF00795">
    <property type="entry name" value="CN_hydrolase"/>
    <property type="match status" value="1"/>
</dbReference>
<gene>
    <name evidence="3" type="ORF">PRVXH_001642</name>
</gene>
<dbReference type="InterPro" id="IPR050345">
    <property type="entry name" value="Aliph_Amidase/BUP"/>
</dbReference>
<name>A0AAU8HQ02_9FIRM</name>